<sequence>MYKRFILLVKAVFAVCLMAQSVFAVSQRVMHTPSHELLDSVEKSRDELSDKYASTVVDAGSFPVEFGGHVQLITDLYRYGDLADSSYLMYDRQNLLVGHGNHLLNLEMRVNPGRNVDFWATMGVYAAYRGFSLFESDPAYRPGHHYEGEGVSVDEDLSAGIAIRTQLASFMLQAGAINWIEASPLSVWKGQPRVFAWERMPYEIEQPISQFYEYNIAHGYREGRAAWNKKPFQGIHLQSENLPGDFGLDFFYGVGSPIDKALRSHVGASNELEYQADYSELAGTGYGDSYTKQLFYRIHRNMLVGEQNNQLRIGVGNGYTLISDDILYAEEHSYRHNSHRYLLNRLYQFGMMNSLWRDSEGNEHTPRDMGLEATQDGDGRFFSAEPVHFGYGQWMEPRFFNLDVAGTAGDRIRWEMDLGFSYIDTNRVYVDPHIDGWSDLSLTNRTNWLLGQRVDGMDDRIEQMPIHTAETETLRSDVAAALYGQFQYGNDNTPWNFTVEGIYAGEGYNAPYSFVASHDYFYPLGSNMLGAQTFVNGTSASPYSQNTAGGMLTVEPELPHWYGHLRMKYGYTQQLSDMRDIIFFPYRLNGAELNASMESSYSRYGTGEMTQPIGGASREYQARLGDESFRTAGETPQSPSSGGLRGDYMSTYEGFVPYTEPHMAILNLLSASSDIARTRDLSRVWDPEEAGLQDAGFLNVLDDTRTLYFNGRDDIEINPGSIRVVDNGTTQYYSFEHSEGDDFVTVRVQDEEGDEVHSFEESLLSETGFVPESAKNSFSFAFDWGKDFSEYLGYSNDFFLSLYYEISGIASDGFTPFAFDSSDDDVMLLSHYLRSEPAVGFLNNTLYLVGLFGIETWKSDHGWVIRSDEDGEYLARSSIDKVDMAYGIGFDWDVLRRVTLSSRYKRYTHEDKNIGFNDYTGNHFKFEIKAFF</sequence>
<accession>U7D894</accession>
<dbReference type="EMBL" id="ASJR01000006">
    <property type="protein sequence ID" value="ERP32163.1"/>
    <property type="molecule type" value="Genomic_DNA"/>
</dbReference>
<evidence type="ECO:0000313" key="3">
    <source>
        <dbReference type="Proteomes" id="UP000017148"/>
    </source>
</evidence>
<keyword evidence="1" id="KW-0732">Signal</keyword>
<dbReference type="STRING" id="1313304.CALK_0892"/>
<feature type="chain" id="PRO_5004682260" evidence="1">
    <location>
        <begin position="25"/>
        <end position="932"/>
    </location>
</feature>
<organism evidence="2 3">
    <name type="scientific">Chitinivibrio alkaliphilus ACht1</name>
    <dbReference type="NCBI Taxonomy" id="1313304"/>
    <lineage>
        <taxon>Bacteria</taxon>
        <taxon>Pseudomonadati</taxon>
        <taxon>Fibrobacterota</taxon>
        <taxon>Chitinivibrionia</taxon>
        <taxon>Chitinivibrionales</taxon>
        <taxon>Chitinivibrionaceae</taxon>
        <taxon>Chitinivibrio</taxon>
    </lineage>
</organism>
<evidence type="ECO:0000256" key="1">
    <source>
        <dbReference type="SAM" id="SignalP"/>
    </source>
</evidence>
<comment type="caution">
    <text evidence="2">The sequence shown here is derived from an EMBL/GenBank/DDBJ whole genome shotgun (WGS) entry which is preliminary data.</text>
</comment>
<reference evidence="2 3" key="1">
    <citation type="journal article" date="2013" name="Environ. Microbiol.">
        <title>Genome analysis of Chitinivibrio alkaliphilus gen. nov., sp. nov., a novel extremely haloalkaliphilic anaerobic chitinolytic bacterium from the candidate phylum Termite Group 3.</title>
        <authorList>
            <person name="Sorokin D.Y."/>
            <person name="Gumerov V.M."/>
            <person name="Rakitin A.L."/>
            <person name="Beletsky A.V."/>
            <person name="Damste J.S."/>
            <person name="Muyzer G."/>
            <person name="Mardanov A.V."/>
            <person name="Ravin N.V."/>
        </authorList>
    </citation>
    <scope>NUCLEOTIDE SEQUENCE [LARGE SCALE GENOMIC DNA]</scope>
    <source>
        <strain evidence="2 3">ACht1</strain>
    </source>
</reference>
<gene>
    <name evidence="2" type="ORF">CALK_0892</name>
</gene>
<name>U7D894_9BACT</name>
<evidence type="ECO:0000313" key="2">
    <source>
        <dbReference type="EMBL" id="ERP32163.1"/>
    </source>
</evidence>
<dbReference type="Proteomes" id="UP000017148">
    <property type="component" value="Unassembled WGS sequence"/>
</dbReference>
<dbReference type="AlphaFoldDB" id="U7D894"/>
<dbReference type="RefSeq" id="WP_022636394.1">
    <property type="nucleotide sequence ID" value="NZ_ASJR01000006.1"/>
</dbReference>
<proteinExistence type="predicted"/>
<keyword evidence="3" id="KW-1185">Reference proteome</keyword>
<feature type="signal peptide" evidence="1">
    <location>
        <begin position="1"/>
        <end position="24"/>
    </location>
</feature>
<protein>
    <submittedName>
        <fullName evidence="2">Uncharacterized protein</fullName>
    </submittedName>
</protein>
<dbReference type="OrthoDB" id="9801390at2"/>